<keyword evidence="9" id="KW-1185">Reference proteome</keyword>
<organism evidence="8 9">
    <name type="scientific">Cutaneotrichosporon cavernicola</name>
    <dbReference type="NCBI Taxonomy" id="279322"/>
    <lineage>
        <taxon>Eukaryota</taxon>
        <taxon>Fungi</taxon>
        <taxon>Dikarya</taxon>
        <taxon>Basidiomycota</taxon>
        <taxon>Agaricomycotina</taxon>
        <taxon>Tremellomycetes</taxon>
        <taxon>Trichosporonales</taxon>
        <taxon>Trichosporonaceae</taxon>
        <taxon>Cutaneotrichosporon</taxon>
    </lineage>
</organism>
<evidence type="ECO:0000313" key="9">
    <source>
        <dbReference type="Proteomes" id="UP001233271"/>
    </source>
</evidence>
<dbReference type="InterPro" id="IPR036259">
    <property type="entry name" value="MFS_trans_sf"/>
</dbReference>
<feature type="transmembrane region" description="Helical" evidence="6">
    <location>
        <begin position="486"/>
        <end position="507"/>
    </location>
</feature>
<dbReference type="InterPro" id="IPR011701">
    <property type="entry name" value="MFS"/>
</dbReference>
<dbReference type="RefSeq" id="XP_060458662.1">
    <property type="nucleotide sequence ID" value="XM_060602250.1"/>
</dbReference>
<feature type="compositionally biased region" description="Basic and acidic residues" evidence="5">
    <location>
        <begin position="614"/>
        <end position="628"/>
    </location>
</feature>
<evidence type="ECO:0000259" key="7">
    <source>
        <dbReference type="PROSITE" id="PS50850"/>
    </source>
</evidence>
<dbReference type="PANTHER" id="PTHR23502:SF64">
    <property type="entry name" value="TRANSPORTER, PUTATIVE (AFU_ORTHOLOGUE AFUA_3G11760)-RELATED"/>
    <property type="match status" value="1"/>
</dbReference>
<reference evidence="8" key="1">
    <citation type="journal article" date="2023" name="BMC Genomics">
        <title>Chromosome-level genome assemblies of Cutaneotrichosporon spp. (Trichosporonales, Basidiomycota) reveal imbalanced evolution between nucleotide sequences and chromosome synteny.</title>
        <authorList>
            <person name="Kobayashi Y."/>
            <person name="Kayamori A."/>
            <person name="Aoki K."/>
            <person name="Shiwa Y."/>
            <person name="Matsutani M."/>
            <person name="Fujita N."/>
            <person name="Sugita T."/>
            <person name="Iwasaki W."/>
            <person name="Tanaka N."/>
            <person name="Takashima M."/>
        </authorList>
    </citation>
    <scope>NUCLEOTIDE SEQUENCE</scope>
    <source>
        <strain evidence="8">HIS019</strain>
    </source>
</reference>
<evidence type="ECO:0000256" key="4">
    <source>
        <dbReference type="ARBA" id="ARBA00023136"/>
    </source>
</evidence>
<proteinExistence type="predicted"/>
<sequence length="702" mass="76194">MTSPLPTSPRASTSTSTSPSLAPRDHAEPPSHHLSPPLRATTPVRRPSLNRAFSILSNQSRAGSPPPPHSPSFAPVRFPETGVELDAEIELERTLSRTTSLNSHDGRPPSRARSPTIAEEDEPSDGTTTTTTTTDEKDVGAVEAQREPDIYDRFSPHRKHIMIAIVSFSGFLGPVASSAFLPSINVMADELNTTPEIINYTVAIFIITIGIAPLFWSPLAGFYGRRPVYLLSMPIMTVASIGVANSHTIGQIIGTRILQGIGSSSVLAVGAGTVGDLYRPTERANAMSWFYSGIVMGPALSPVLAGIFTQYTPITWRATQYFLCAASALSVALTFMFLPETSHPPLPHERIKKERQVKFVPYWFNPIRSVLLMRYPNIALATFTSCLIMVELYCIMIPLSTIFKTRYNLSNVALAGCIYLAHGVGTLLGARIIGRYADSIVRKWIEKRGYRKPEDRLRAALIGTTLILPLSCFTYGWLLYFNKGGIAPPIVMLVINGVGTQMFFTPLNTYLVDAMQKRSAEAIAVNNFFRYLFAAAASAFVLPMINSIGLGWTMTIGAVCCWLGVGLILATMRWGEAWREAAAAHLNEIPVAEDGAKPIVQSEEKVGGAVDVPESSKEKNEQTTEKGASRRPSAGSDNEHHDERHEEPGVLPTAIKRNRTRGNTIGGGGLARASSRHSTKSLPTVGEVLQRTVSISGASVHG</sequence>
<feature type="transmembrane region" description="Helical" evidence="6">
    <location>
        <begin position="197"/>
        <end position="216"/>
    </location>
</feature>
<gene>
    <name evidence="8" type="ORF">CcaverHIS019_0510250</name>
</gene>
<dbReference type="InterPro" id="IPR020846">
    <property type="entry name" value="MFS_dom"/>
</dbReference>
<accession>A0AA48L7L5</accession>
<dbReference type="SUPFAM" id="SSF103473">
    <property type="entry name" value="MFS general substrate transporter"/>
    <property type="match status" value="1"/>
</dbReference>
<dbReference type="GO" id="GO:0022857">
    <property type="term" value="F:transmembrane transporter activity"/>
    <property type="evidence" value="ECO:0007669"/>
    <property type="project" value="InterPro"/>
</dbReference>
<dbReference type="CDD" id="cd17323">
    <property type="entry name" value="MFS_Tpo1_MDR_like"/>
    <property type="match status" value="1"/>
</dbReference>
<dbReference type="EMBL" id="AP028216">
    <property type="protein sequence ID" value="BEI93397.1"/>
    <property type="molecule type" value="Genomic_DNA"/>
</dbReference>
<feature type="transmembrane region" description="Helical" evidence="6">
    <location>
        <begin position="161"/>
        <end position="185"/>
    </location>
</feature>
<protein>
    <recommendedName>
        <fullName evidence="7">Major facilitator superfamily (MFS) profile domain-containing protein</fullName>
    </recommendedName>
</protein>
<feature type="transmembrane region" description="Helical" evidence="6">
    <location>
        <begin position="378"/>
        <end position="400"/>
    </location>
</feature>
<dbReference type="KEGG" id="ccac:CcaHIS019_0510250"/>
<keyword evidence="2 6" id="KW-0812">Transmembrane</keyword>
<feature type="region of interest" description="Disordered" evidence="5">
    <location>
        <begin position="1"/>
        <end position="77"/>
    </location>
</feature>
<feature type="compositionally biased region" description="Basic and acidic residues" evidence="5">
    <location>
        <begin position="637"/>
        <end position="648"/>
    </location>
</feature>
<feature type="domain" description="Major facilitator superfamily (MFS) profile" evidence="7">
    <location>
        <begin position="162"/>
        <end position="576"/>
    </location>
</feature>
<dbReference type="Gene3D" id="1.20.1250.20">
    <property type="entry name" value="MFS general substrate transporter like domains"/>
    <property type="match status" value="1"/>
</dbReference>
<feature type="region of interest" description="Disordered" evidence="5">
    <location>
        <begin position="603"/>
        <end position="685"/>
    </location>
</feature>
<feature type="transmembrane region" description="Helical" evidence="6">
    <location>
        <begin position="551"/>
        <end position="570"/>
    </location>
</feature>
<name>A0AA48L7L5_9TREE</name>
<evidence type="ECO:0000256" key="3">
    <source>
        <dbReference type="ARBA" id="ARBA00022989"/>
    </source>
</evidence>
<dbReference type="GO" id="GO:0005886">
    <property type="term" value="C:plasma membrane"/>
    <property type="evidence" value="ECO:0007669"/>
    <property type="project" value="TreeGrafter"/>
</dbReference>
<feature type="transmembrane region" description="Helical" evidence="6">
    <location>
        <begin position="528"/>
        <end position="545"/>
    </location>
</feature>
<feature type="transmembrane region" description="Helical" evidence="6">
    <location>
        <begin position="457"/>
        <end position="480"/>
    </location>
</feature>
<dbReference type="Proteomes" id="UP001233271">
    <property type="component" value="Chromosome 5"/>
</dbReference>
<evidence type="ECO:0000256" key="1">
    <source>
        <dbReference type="ARBA" id="ARBA00004141"/>
    </source>
</evidence>
<dbReference type="PROSITE" id="PS50850">
    <property type="entry name" value="MFS"/>
    <property type="match status" value="1"/>
</dbReference>
<dbReference type="AlphaFoldDB" id="A0AA48L7L5"/>
<evidence type="ECO:0000256" key="2">
    <source>
        <dbReference type="ARBA" id="ARBA00022692"/>
    </source>
</evidence>
<keyword evidence="4 6" id="KW-0472">Membrane</keyword>
<keyword evidence="3 6" id="KW-1133">Transmembrane helix</keyword>
<dbReference type="Pfam" id="PF07690">
    <property type="entry name" value="MFS_1"/>
    <property type="match status" value="1"/>
</dbReference>
<feature type="compositionally biased region" description="Low complexity" evidence="5">
    <location>
        <begin position="1"/>
        <end position="22"/>
    </location>
</feature>
<dbReference type="PANTHER" id="PTHR23502">
    <property type="entry name" value="MAJOR FACILITATOR SUPERFAMILY"/>
    <property type="match status" value="1"/>
</dbReference>
<comment type="subcellular location">
    <subcellularLocation>
        <location evidence="1">Membrane</location>
        <topology evidence="1">Multi-pass membrane protein</topology>
    </subcellularLocation>
</comment>
<evidence type="ECO:0000256" key="5">
    <source>
        <dbReference type="SAM" id="MobiDB-lite"/>
    </source>
</evidence>
<dbReference type="GeneID" id="85497267"/>
<feature type="region of interest" description="Disordered" evidence="5">
    <location>
        <begin position="96"/>
        <end position="139"/>
    </location>
</feature>
<evidence type="ECO:0000313" key="8">
    <source>
        <dbReference type="EMBL" id="BEI93397.1"/>
    </source>
</evidence>
<feature type="transmembrane region" description="Helical" evidence="6">
    <location>
        <begin position="289"/>
        <end position="308"/>
    </location>
</feature>
<feature type="transmembrane region" description="Helical" evidence="6">
    <location>
        <begin position="228"/>
        <end position="245"/>
    </location>
</feature>
<evidence type="ECO:0000256" key="6">
    <source>
        <dbReference type="SAM" id="Phobius"/>
    </source>
</evidence>
<feature type="transmembrane region" description="Helical" evidence="6">
    <location>
        <begin position="320"/>
        <end position="338"/>
    </location>
</feature>